<sequence length="648" mass="72318">MSRNDDDRFRLRPGAPKQRGDAFINQVLRQTSKAGAKVAKAGNRPGARLGRGHVAARFTGTTLTAGSRRVTIKTRLVNIAKAGARSTATHLRYIEREGVGHDGEPGKAYDPMTDDADLSAFEERGREDRHQFRFIVSPEDADQLDDLRTYTRHFMDRMEADLGSRLEWVAVDHWNTDNPHTHIVLRGRDDSGKDLIISRDYISQGMRERASELATEWLGPRTELEIQRSMAREVDQERWTGLDRTLQREAVEGLVRTERLEREPRLKRQRLLLVGRLQRLQRMELASELQTGVWTVHADAESTLRTMGERGDIIRTMQRAMTGKQRDLSVFQPGEDGRSIIGRVAGKGLADELYDKGYLIVDGTDGKAHYVALPPHTELEQYPTGAVVEIKGSSAPRIADKTITAMAVDGIYRTDHHLAVAKAQPHPERDPSEVVKAHVRRLEALRRAGLVERQVEGVWLVPQDLPERGRQYDAQRLGGVAVELKSHLPIERQARVMGATWLDQQLIGGGKGLGDLGFGSEVKDALQQRGDFLAEQGLAEKRGQRIILTRNLLATLRNRELARSAQDIAADTGLEHRPVADGQRVAGTYRRSVVLASGRYAMLDDGMGFSLVPWKPVIEQRLGQQLAATMRGGGVSWEIGRQRGPSIG</sequence>
<evidence type="ECO:0000259" key="1">
    <source>
        <dbReference type="Pfam" id="PF03432"/>
    </source>
</evidence>
<dbReference type="STRING" id="797277.SAMN05216198_1594"/>
<dbReference type="InterPro" id="IPR021795">
    <property type="entry name" value="DUF3363"/>
</dbReference>
<organism evidence="2 3">
    <name type="scientific">Halopseudomonas litoralis</name>
    <dbReference type="NCBI Taxonomy" id="797277"/>
    <lineage>
        <taxon>Bacteria</taxon>
        <taxon>Pseudomonadati</taxon>
        <taxon>Pseudomonadota</taxon>
        <taxon>Gammaproteobacteria</taxon>
        <taxon>Pseudomonadales</taxon>
        <taxon>Pseudomonadaceae</taxon>
        <taxon>Halopseudomonas</taxon>
    </lineage>
</organism>
<gene>
    <name evidence="2" type="ORF">SAMN05216198_1594</name>
</gene>
<dbReference type="EMBL" id="LT629748">
    <property type="protein sequence ID" value="SDS27763.1"/>
    <property type="molecule type" value="Genomic_DNA"/>
</dbReference>
<proteinExistence type="predicted"/>
<feature type="domain" description="MobA/VirD2-like nuclease" evidence="1">
    <location>
        <begin position="124"/>
        <end position="213"/>
    </location>
</feature>
<protein>
    <submittedName>
        <fullName evidence="2">Type IV secretory pathway, VirD2 components (Relaxase)</fullName>
    </submittedName>
</protein>
<dbReference type="AlphaFoldDB" id="A0A1H1QWL4"/>
<keyword evidence="3" id="KW-1185">Reference proteome</keyword>
<dbReference type="InterPro" id="IPR005094">
    <property type="entry name" value="Endonuclease_MobA/VirD2"/>
</dbReference>
<evidence type="ECO:0000313" key="3">
    <source>
        <dbReference type="Proteomes" id="UP000243426"/>
    </source>
</evidence>
<dbReference type="Pfam" id="PF11843">
    <property type="entry name" value="DUF3363"/>
    <property type="match status" value="1"/>
</dbReference>
<evidence type="ECO:0000313" key="2">
    <source>
        <dbReference type="EMBL" id="SDS27763.1"/>
    </source>
</evidence>
<reference evidence="3" key="1">
    <citation type="submission" date="2016-10" db="EMBL/GenBank/DDBJ databases">
        <authorList>
            <person name="Varghese N."/>
            <person name="Submissions S."/>
        </authorList>
    </citation>
    <scope>NUCLEOTIDE SEQUENCE [LARGE SCALE GENOMIC DNA]</scope>
    <source>
        <strain evidence="3">2SM5</strain>
    </source>
</reference>
<accession>A0A1H1QWL4</accession>
<dbReference type="Proteomes" id="UP000243426">
    <property type="component" value="Chromosome I"/>
</dbReference>
<dbReference type="Pfam" id="PF03432">
    <property type="entry name" value="Relaxase"/>
    <property type="match status" value="1"/>
</dbReference>
<dbReference type="RefSeq" id="WP_090272811.1">
    <property type="nucleotide sequence ID" value="NZ_LT629748.1"/>
</dbReference>
<dbReference type="OrthoDB" id="9809969at2"/>
<name>A0A1H1QWL4_9GAMM</name>